<sequence>MSGLEVAGLGVGILLPLVVEAVKGYSTTRKQLKTYRAYSNEVRRLYDHFGIQRDNYLNECQLLLQDLVGDDVEDMLEDCSHDRWKDRDLAERIKKRLENNYDNCVRIMMAVKEALEEVAEELKPFEVLLSEKEQGESFKSTIKRLRKRILIPFRKPELEKEINTLKSLNEDFAVLHSYIRRFRQQRREFRSSALIQQEKLPKQYGAVQNAARTLHEALMTSWRCDNPMHSKHGAILCLQAQPSHNNRVSLDMAISFEQSAVACSSSNAVEPLLWLQIQSSIINVPTAAPIQGRKHLQKLTDALQNESSTLNLSSKRSKTEATSDVEEPKKRKKAVRFADGASDGPVQPLGAPTNTDSIHVDSSARQLKDLRKEHDICQHLKKSICVPRDGSEHCVHCLGFLETPLKAQHLFYCPGLKTVAGQPLAEPLPPNRSVADLLTQTPHDQFEADNKLNLALRLAKATLQYSSTPWLDDAWYTQNIFLLGSQPDFSDAALQTLHLKADFPDRDCNGAFGPRPMDFSPDLSVLELQYGIRNMSLFSLGVALMEIGREGAVHFRDGEDQVVTVRKLAHTTNGLGARYKEIIRRCLECDFGFGNDLSKPDLQNAVYGQVVCELEGMMKKLCIA</sequence>
<dbReference type="OrthoDB" id="5331891at2759"/>
<dbReference type="Pfam" id="PF24476">
    <property type="entry name" value="DUF7580"/>
    <property type="match status" value="1"/>
</dbReference>
<dbReference type="Proteomes" id="UP000799438">
    <property type="component" value="Unassembled WGS sequence"/>
</dbReference>
<protein>
    <recommendedName>
        <fullName evidence="3">DUF7580 domain-containing protein</fullName>
    </recommendedName>
</protein>
<evidence type="ECO:0000259" key="3">
    <source>
        <dbReference type="Pfam" id="PF24476"/>
    </source>
</evidence>
<dbReference type="RefSeq" id="XP_033401676.1">
    <property type="nucleotide sequence ID" value="XM_033537864.1"/>
</dbReference>
<gene>
    <name evidence="4" type="ORF">K452DRAFT_242384</name>
</gene>
<dbReference type="PANTHER" id="PTHR35186:SF4">
    <property type="entry name" value="PRION-INHIBITION AND PROPAGATION HELO DOMAIN-CONTAINING PROTEIN"/>
    <property type="match status" value="1"/>
</dbReference>
<accession>A0A6A6BRX0</accession>
<evidence type="ECO:0000256" key="1">
    <source>
        <dbReference type="SAM" id="MobiDB-lite"/>
    </source>
</evidence>
<evidence type="ECO:0000313" key="4">
    <source>
        <dbReference type="EMBL" id="KAF2145964.1"/>
    </source>
</evidence>
<proteinExistence type="predicted"/>
<dbReference type="GeneID" id="54295360"/>
<evidence type="ECO:0000313" key="5">
    <source>
        <dbReference type="Proteomes" id="UP000799438"/>
    </source>
</evidence>
<feature type="region of interest" description="Disordered" evidence="1">
    <location>
        <begin position="307"/>
        <end position="357"/>
    </location>
</feature>
<dbReference type="PANTHER" id="PTHR35186">
    <property type="entry name" value="ANK_REP_REGION DOMAIN-CONTAINING PROTEIN"/>
    <property type="match status" value="1"/>
</dbReference>
<organism evidence="4 5">
    <name type="scientific">Aplosporella prunicola CBS 121167</name>
    <dbReference type="NCBI Taxonomy" id="1176127"/>
    <lineage>
        <taxon>Eukaryota</taxon>
        <taxon>Fungi</taxon>
        <taxon>Dikarya</taxon>
        <taxon>Ascomycota</taxon>
        <taxon>Pezizomycotina</taxon>
        <taxon>Dothideomycetes</taxon>
        <taxon>Dothideomycetes incertae sedis</taxon>
        <taxon>Botryosphaeriales</taxon>
        <taxon>Aplosporellaceae</taxon>
        <taxon>Aplosporella</taxon>
    </lineage>
</organism>
<feature type="signal peptide" evidence="2">
    <location>
        <begin position="1"/>
        <end position="24"/>
    </location>
</feature>
<evidence type="ECO:0000256" key="2">
    <source>
        <dbReference type="SAM" id="SignalP"/>
    </source>
</evidence>
<feature type="domain" description="DUF7580" evidence="3">
    <location>
        <begin position="422"/>
        <end position="618"/>
    </location>
</feature>
<feature type="compositionally biased region" description="Basic and acidic residues" evidence="1">
    <location>
        <begin position="317"/>
        <end position="329"/>
    </location>
</feature>
<dbReference type="EMBL" id="ML995476">
    <property type="protein sequence ID" value="KAF2145964.1"/>
    <property type="molecule type" value="Genomic_DNA"/>
</dbReference>
<dbReference type="AlphaFoldDB" id="A0A6A6BRX0"/>
<keyword evidence="2" id="KW-0732">Signal</keyword>
<name>A0A6A6BRX0_9PEZI</name>
<dbReference type="InterPro" id="IPR056002">
    <property type="entry name" value="DUF7580"/>
</dbReference>
<reference evidence="4" key="1">
    <citation type="journal article" date="2020" name="Stud. Mycol.">
        <title>101 Dothideomycetes genomes: a test case for predicting lifestyles and emergence of pathogens.</title>
        <authorList>
            <person name="Haridas S."/>
            <person name="Albert R."/>
            <person name="Binder M."/>
            <person name="Bloem J."/>
            <person name="Labutti K."/>
            <person name="Salamov A."/>
            <person name="Andreopoulos B."/>
            <person name="Baker S."/>
            <person name="Barry K."/>
            <person name="Bills G."/>
            <person name="Bluhm B."/>
            <person name="Cannon C."/>
            <person name="Castanera R."/>
            <person name="Culley D."/>
            <person name="Daum C."/>
            <person name="Ezra D."/>
            <person name="Gonzalez J."/>
            <person name="Henrissat B."/>
            <person name="Kuo A."/>
            <person name="Liang C."/>
            <person name="Lipzen A."/>
            <person name="Lutzoni F."/>
            <person name="Magnuson J."/>
            <person name="Mondo S."/>
            <person name="Nolan M."/>
            <person name="Ohm R."/>
            <person name="Pangilinan J."/>
            <person name="Park H.-J."/>
            <person name="Ramirez L."/>
            <person name="Alfaro M."/>
            <person name="Sun H."/>
            <person name="Tritt A."/>
            <person name="Yoshinaga Y."/>
            <person name="Zwiers L.-H."/>
            <person name="Turgeon B."/>
            <person name="Goodwin S."/>
            <person name="Spatafora J."/>
            <person name="Crous P."/>
            <person name="Grigoriev I."/>
        </authorList>
    </citation>
    <scope>NUCLEOTIDE SEQUENCE</scope>
    <source>
        <strain evidence="4">CBS 121167</strain>
    </source>
</reference>
<keyword evidence="5" id="KW-1185">Reference proteome</keyword>
<feature type="chain" id="PRO_5025648546" description="DUF7580 domain-containing protein" evidence="2">
    <location>
        <begin position="25"/>
        <end position="624"/>
    </location>
</feature>